<evidence type="ECO:0000256" key="1">
    <source>
        <dbReference type="ARBA" id="ARBA00022801"/>
    </source>
</evidence>
<gene>
    <name evidence="4" type="ORF">FRZ67_05410</name>
</gene>
<dbReference type="Gene3D" id="3.40.50.1820">
    <property type="entry name" value="alpha/beta hydrolase"/>
    <property type="match status" value="1"/>
</dbReference>
<keyword evidence="2" id="KW-0472">Membrane</keyword>
<feature type="transmembrane region" description="Helical" evidence="2">
    <location>
        <begin position="88"/>
        <end position="107"/>
    </location>
</feature>
<keyword evidence="5" id="KW-1185">Reference proteome</keyword>
<dbReference type="InterPro" id="IPR049492">
    <property type="entry name" value="BD-FAE-like_dom"/>
</dbReference>
<name>A0A5B8V8U9_9BACT</name>
<proteinExistence type="predicted"/>
<dbReference type="RefSeq" id="WP_147188568.1">
    <property type="nucleotide sequence ID" value="NZ_CP042435.1"/>
</dbReference>
<dbReference type="EMBL" id="CP042435">
    <property type="protein sequence ID" value="QEC66768.1"/>
    <property type="molecule type" value="Genomic_DNA"/>
</dbReference>
<dbReference type="SUPFAM" id="SSF53474">
    <property type="entry name" value="alpha/beta-Hydrolases"/>
    <property type="match status" value="1"/>
</dbReference>
<sequence>MIVYKQYNQEQLNIQYNNRLHVPDFATYLERWDNLSSATREKHSFIKDIAYGDHPRECLDIFPSNKSNAKVFVFIHGGYWQMFDKTRFHFIAASFLPYYVTTVFINYPLAPAATMDEIVASCRKAMLWLQQNLAAYNANPNDVYIAGHSAGAHLAAMLLSKQWANEMQPFIKGIFLLSGLFKLLPILLSERNDVLQMSKEMAARNSPVELIPAQNYPLLIAVGAAETDEFKDQSRDMYNKCINKTSSVELLQLQELNHFSILDALADENTLLHRAIVKLMEK</sequence>
<keyword evidence="2" id="KW-1133">Transmembrane helix</keyword>
<feature type="transmembrane region" description="Helical" evidence="2">
    <location>
        <begin position="170"/>
        <end position="189"/>
    </location>
</feature>
<dbReference type="InterPro" id="IPR050300">
    <property type="entry name" value="GDXG_lipolytic_enzyme"/>
</dbReference>
<dbReference type="KEGG" id="pgin:FRZ67_05410"/>
<dbReference type="InterPro" id="IPR029058">
    <property type="entry name" value="AB_hydrolase_fold"/>
</dbReference>
<accession>A0A5B8V8U9</accession>
<dbReference type="GO" id="GO:0016787">
    <property type="term" value="F:hydrolase activity"/>
    <property type="evidence" value="ECO:0007669"/>
    <property type="project" value="UniProtKB-KW"/>
</dbReference>
<reference evidence="4 5" key="1">
    <citation type="journal article" date="2016" name="Int. J. Syst. Evol. Microbiol.">
        <title>Panacibacter ginsenosidivorans gen. nov., sp. nov., with ginsenoside converting activity isolated from soil of a ginseng field.</title>
        <authorList>
            <person name="Siddiqi M.Z."/>
            <person name="Muhammad Shafi S."/>
            <person name="Choi K.D."/>
            <person name="Im W.T."/>
        </authorList>
    </citation>
    <scope>NUCLEOTIDE SEQUENCE [LARGE SCALE GENOMIC DNA]</scope>
    <source>
        <strain evidence="4 5">Gsoil1550</strain>
    </source>
</reference>
<feature type="domain" description="BD-FAE-like" evidence="3">
    <location>
        <begin position="60"/>
        <end position="162"/>
    </location>
</feature>
<dbReference type="Pfam" id="PF20434">
    <property type="entry name" value="BD-FAE"/>
    <property type="match status" value="1"/>
</dbReference>
<organism evidence="4 5">
    <name type="scientific">Panacibacter ginsenosidivorans</name>
    <dbReference type="NCBI Taxonomy" id="1813871"/>
    <lineage>
        <taxon>Bacteria</taxon>
        <taxon>Pseudomonadati</taxon>
        <taxon>Bacteroidota</taxon>
        <taxon>Chitinophagia</taxon>
        <taxon>Chitinophagales</taxon>
        <taxon>Chitinophagaceae</taxon>
        <taxon>Panacibacter</taxon>
    </lineage>
</organism>
<dbReference type="AlphaFoldDB" id="A0A5B8V8U9"/>
<dbReference type="Proteomes" id="UP000321533">
    <property type="component" value="Chromosome"/>
</dbReference>
<dbReference type="OrthoDB" id="9777975at2"/>
<evidence type="ECO:0000313" key="5">
    <source>
        <dbReference type="Proteomes" id="UP000321533"/>
    </source>
</evidence>
<evidence type="ECO:0000259" key="3">
    <source>
        <dbReference type="Pfam" id="PF20434"/>
    </source>
</evidence>
<protein>
    <submittedName>
        <fullName evidence="4">Alpha/beta hydrolase</fullName>
    </submittedName>
</protein>
<evidence type="ECO:0000256" key="2">
    <source>
        <dbReference type="SAM" id="Phobius"/>
    </source>
</evidence>
<dbReference type="PANTHER" id="PTHR48081:SF33">
    <property type="entry name" value="KYNURENINE FORMAMIDASE"/>
    <property type="match status" value="1"/>
</dbReference>
<dbReference type="PANTHER" id="PTHR48081">
    <property type="entry name" value="AB HYDROLASE SUPERFAMILY PROTEIN C4A8.06C"/>
    <property type="match status" value="1"/>
</dbReference>
<keyword evidence="1 4" id="KW-0378">Hydrolase</keyword>
<evidence type="ECO:0000313" key="4">
    <source>
        <dbReference type="EMBL" id="QEC66768.1"/>
    </source>
</evidence>
<keyword evidence="2" id="KW-0812">Transmembrane</keyword>